<dbReference type="AlphaFoldDB" id="G0UPG7"/>
<feature type="region of interest" description="Disordered" evidence="1">
    <location>
        <begin position="187"/>
        <end position="206"/>
    </location>
</feature>
<name>G0UPG7_TRYCI</name>
<evidence type="ECO:0000313" key="2">
    <source>
        <dbReference type="EMBL" id="CCC91278.1"/>
    </source>
</evidence>
<dbReference type="VEuPathDB" id="TriTrypDB:TcIL3000_7_790"/>
<evidence type="ECO:0000256" key="1">
    <source>
        <dbReference type="SAM" id="MobiDB-lite"/>
    </source>
</evidence>
<protein>
    <submittedName>
        <fullName evidence="2">Uncharacterized protein</fullName>
    </submittedName>
</protein>
<dbReference type="EMBL" id="HE575320">
    <property type="protein sequence ID" value="CCC91278.1"/>
    <property type="molecule type" value="Genomic_DNA"/>
</dbReference>
<accession>G0UPG7</accession>
<feature type="compositionally biased region" description="Basic and acidic residues" evidence="1">
    <location>
        <begin position="192"/>
        <end position="206"/>
    </location>
</feature>
<gene>
    <name evidence="2" type="ORF">TCIL3000_7_790</name>
</gene>
<organism evidence="2">
    <name type="scientific">Trypanosoma congolense (strain IL3000)</name>
    <dbReference type="NCBI Taxonomy" id="1068625"/>
    <lineage>
        <taxon>Eukaryota</taxon>
        <taxon>Discoba</taxon>
        <taxon>Euglenozoa</taxon>
        <taxon>Kinetoplastea</taxon>
        <taxon>Metakinetoplastina</taxon>
        <taxon>Trypanosomatida</taxon>
        <taxon>Trypanosomatidae</taxon>
        <taxon>Trypanosoma</taxon>
        <taxon>Nannomonas</taxon>
    </lineage>
</organism>
<reference evidence="2" key="1">
    <citation type="journal article" date="2012" name="Proc. Natl. Acad. Sci. U.S.A.">
        <title>Antigenic diversity is generated by distinct evolutionary mechanisms in African trypanosome species.</title>
        <authorList>
            <person name="Jackson A.P."/>
            <person name="Berry A."/>
            <person name="Aslett M."/>
            <person name="Allison H.C."/>
            <person name="Burton P."/>
            <person name="Vavrova-Anderson J."/>
            <person name="Brown R."/>
            <person name="Browne H."/>
            <person name="Corton N."/>
            <person name="Hauser H."/>
            <person name="Gamble J."/>
            <person name="Gilderthorp R."/>
            <person name="Marcello L."/>
            <person name="McQuillan J."/>
            <person name="Otto T.D."/>
            <person name="Quail M.A."/>
            <person name="Sanders M.J."/>
            <person name="van Tonder A."/>
            <person name="Ginger M.L."/>
            <person name="Field M.C."/>
            <person name="Barry J.D."/>
            <person name="Hertz-Fowler C."/>
            <person name="Berriman M."/>
        </authorList>
    </citation>
    <scope>NUCLEOTIDE SEQUENCE</scope>
    <source>
        <strain evidence="2">IL3000</strain>
    </source>
</reference>
<sequence length="362" mass="41085">MNRCSSVCLARRWWRRSLRAIVGSHYIPSTFGGSWKITQYALRCPVRSVATSKDDEFVFDPTLSVQRDAAVKTAKESLDNILQGLVPSRASEEARQKVRAYLQQHPIDTLITQPRVQITHLEDKESGTESKISLSPCDLSEALQQAQERGMNLVQMGTRGDVAYCRIRNEMPRVQALISAELEALSEQEAQQSERGDGRGAAKSEGKMRELIDHAFRDAVDAHFVGWRSKKIVEDIKKRHPVKLTIKEFQSPEAAIGKLREMCLAMQRHAEELVVYHHFTSIVANDREASITFAPSLPRPQSDAWKHIKYPGEKEWASALKRMEEACRKSGRYGTYAKSNKPKMRSLGQTAFRVDKYGRKID</sequence>
<proteinExistence type="predicted"/>